<feature type="transmembrane region" description="Helical" evidence="6">
    <location>
        <begin position="32"/>
        <end position="53"/>
    </location>
</feature>
<dbReference type="Gene3D" id="1.10.3730.20">
    <property type="match status" value="1"/>
</dbReference>
<dbReference type="InterPro" id="IPR050638">
    <property type="entry name" value="AA-Vitamin_Transporters"/>
</dbReference>
<dbReference type="EMBL" id="JAMC01000004">
    <property type="protein sequence ID" value="KEJ89128.1"/>
    <property type="molecule type" value="Genomic_DNA"/>
</dbReference>
<dbReference type="eggNOG" id="COG0697">
    <property type="taxonomic scope" value="Bacteria"/>
</dbReference>
<feature type="domain" description="EamA" evidence="7">
    <location>
        <begin position="4"/>
        <end position="133"/>
    </location>
</feature>
<comment type="subcellular location">
    <subcellularLocation>
        <location evidence="1">Membrane</location>
        <topology evidence="1">Multi-pass membrane protein</topology>
    </subcellularLocation>
</comment>
<accession>A0A073IFK6</accession>
<dbReference type="PANTHER" id="PTHR32322:SF2">
    <property type="entry name" value="EAMA DOMAIN-CONTAINING PROTEIN"/>
    <property type="match status" value="1"/>
</dbReference>
<protein>
    <submittedName>
        <fullName evidence="8">Membrane protein</fullName>
    </submittedName>
</protein>
<comment type="caution">
    <text evidence="8">The sequence shown here is derived from an EMBL/GenBank/DDBJ whole genome shotgun (WGS) entry which is preliminary data.</text>
</comment>
<feature type="transmembrane region" description="Helical" evidence="6">
    <location>
        <begin position="229"/>
        <end position="248"/>
    </location>
</feature>
<evidence type="ECO:0000256" key="2">
    <source>
        <dbReference type="ARBA" id="ARBA00007362"/>
    </source>
</evidence>
<proteinExistence type="inferred from homology"/>
<dbReference type="PANTHER" id="PTHR32322">
    <property type="entry name" value="INNER MEMBRANE TRANSPORTER"/>
    <property type="match status" value="1"/>
</dbReference>
<evidence type="ECO:0000256" key="1">
    <source>
        <dbReference type="ARBA" id="ARBA00004141"/>
    </source>
</evidence>
<feature type="transmembrane region" description="Helical" evidence="6">
    <location>
        <begin position="198"/>
        <end position="222"/>
    </location>
</feature>
<keyword evidence="4 6" id="KW-1133">Transmembrane helix</keyword>
<dbReference type="RefSeq" id="WP_025058451.1">
    <property type="nucleotide sequence ID" value="NZ_JAMC01000004.1"/>
</dbReference>
<keyword evidence="5 6" id="KW-0472">Membrane</keyword>
<dbReference type="InterPro" id="IPR037185">
    <property type="entry name" value="EmrE-like"/>
</dbReference>
<dbReference type="OrthoDB" id="7818056at2"/>
<evidence type="ECO:0000259" key="7">
    <source>
        <dbReference type="Pfam" id="PF00892"/>
    </source>
</evidence>
<keyword evidence="9" id="KW-1185">Reference proteome</keyword>
<evidence type="ECO:0000256" key="4">
    <source>
        <dbReference type="ARBA" id="ARBA00022989"/>
    </source>
</evidence>
<evidence type="ECO:0000313" key="9">
    <source>
        <dbReference type="Proteomes" id="UP000027734"/>
    </source>
</evidence>
<feature type="domain" description="EamA" evidence="7">
    <location>
        <begin position="141"/>
        <end position="268"/>
    </location>
</feature>
<dbReference type="SUPFAM" id="SSF103481">
    <property type="entry name" value="Multidrug resistance efflux transporter EmrE"/>
    <property type="match status" value="2"/>
</dbReference>
<feature type="transmembrane region" description="Helical" evidence="6">
    <location>
        <begin position="254"/>
        <end position="273"/>
    </location>
</feature>
<feature type="transmembrane region" description="Helical" evidence="6">
    <location>
        <begin position="171"/>
        <end position="192"/>
    </location>
</feature>
<keyword evidence="3 6" id="KW-0812">Transmembrane</keyword>
<dbReference type="AlphaFoldDB" id="A0A073IFK6"/>
<reference evidence="8 9" key="1">
    <citation type="submission" date="2014-01" db="EMBL/GenBank/DDBJ databases">
        <title>Sulfitobacter donghicola JCM 14565 Genome Sequencing.</title>
        <authorList>
            <person name="Lai Q."/>
            <person name="Hong Z."/>
        </authorList>
    </citation>
    <scope>NUCLEOTIDE SEQUENCE [LARGE SCALE GENOMIC DNA]</scope>
    <source>
        <strain evidence="8 9">JCM 14565</strain>
    </source>
</reference>
<feature type="transmembrane region" description="Helical" evidence="6">
    <location>
        <begin position="65"/>
        <end position="83"/>
    </location>
</feature>
<dbReference type="GO" id="GO:0016020">
    <property type="term" value="C:membrane"/>
    <property type="evidence" value="ECO:0007669"/>
    <property type="project" value="UniProtKB-SubCell"/>
</dbReference>
<feature type="transmembrane region" description="Helical" evidence="6">
    <location>
        <begin position="117"/>
        <end position="136"/>
    </location>
</feature>
<feature type="transmembrane region" description="Helical" evidence="6">
    <location>
        <begin position="89"/>
        <end position="110"/>
    </location>
</feature>
<dbReference type="Proteomes" id="UP000027734">
    <property type="component" value="Unassembled WGS sequence"/>
</dbReference>
<evidence type="ECO:0000256" key="6">
    <source>
        <dbReference type="SAM" id="Phobius"/>
    </source>
</evidence>
<feature type="transmembrane region" description="Helical" evidence="6">
    <location>
        <begin position="142"/>
        <end position="159"/>
    </location>
</feature>
<dbReference type="STRING" id="1300350.Z948_1008"/>
<evidence type="ECO:0000256" key="3">
    <source>
        <dbReference type="ARBA" id="ARBA00022692"/>
    </source>
</evidence>
<dbReference type="Pfam" id="PF00892">
    <property type="entry name" value="EamA"/>
    <property type="match status" value="2"/>
</dbReference>
<dbReference type="InterPro" id="IPR000620">
    <property type="entry name" value="EamA_dom"/>
</dbReference>
<name>A0A073IFK6_9RHOB</name>
<comment type="similarity">
    <text evidence="2">Belongs to the EamA transporter family.</text>
</comment>
<organism evidence="8 9">
    <name type="scientific">Sulfitobacter donghicola DSW-25 = KCTC 12864 = JCM 14565</name>
    <dbReference type="NCBI Taxonomy" id="1300350"/>
    <lineage>
        <taxon>Bacteria</taxon>
        <taxon>Pseudomonadati</taxon>
        <taxon>Pseudomonadota</taxon>
        <taxon>Alphaproteobacteria</taxon>
        <taxon>Rhodobacterales</taxon>
        <taxon>Roseobacteraceae</taxon>
        <taxon>Sulfitobacter</taxon>
    </lineage>
</organism>
<sequence>MQRAVFVMFLAMSLIPTGDSAAKILTSSYDTAPIFAAWSRFVFGALILLPLAPRNSWALLANWRIWLRALSLALSIFCIQQALQIEDMATVFAAFFIGPLVSFVLAALFLKEQVSPLRTLLVIIGFVGVVIVVRPGHDVSTGVLWAVASGASYGAFLTMSRWLGPLASPMAMTFIQLFISALLFLPFGAAAIPPFSGAVVGLTAASAVCSMLGNLLLLYVYTLVPATRLAPLVYFQLVAAVGLGWFIFAELPDVWTMAGLAIILTSGIVSTRLR</sequence>
<evidence type="ECO:0000313" key="8">
    <source>
        <dbReference type="EMBL" id="KEJ89128.1"/>
    </source>
</evidence>
<evidence type="ECO:0000256" key="5">
    <source>
        <dbReference type="ARBA" id="ARBA00023136"/>
    </source>
</evidence>
<gene>
    <name evidence="8" type="ORF">DSW25_12965</name>
</gene>